<evidence type="ECO:0000313" key="2">
    <source>
        <dbReference type="EMBL" id="QDM57086.1"/>
    </source>
</evidence>
<keyword evidence="1" id="KW-1133">Transmembrane helix</keyword>
<dbReference type="GeneID" id="55618834"/>
<keyword evidence="3" id="KW-1185">Reference proteome</keyword>
<reference evidence="2 3" key="1">
    <citation type="submission" date="2019-05" db="EMBL/GenBank/DDBJ databases">
        <authorList>
            <person name="Beaulieu J."/>
            <person name="Cox M."/>
            <person name="Nazim E."/>
            <person name="Robinson Z."/>
            <person name="Molloy S.D."/>
            <person name="Garlena R.A."/>
            <person name="Russell D.A."/>
            <person name="Pope W.H."/>
            <person name="Jacobs-Sera D."/>
            <person name="Hatfull G.F."/>
        </authorList>
    </citation>
    <scope>NUCLEOTIDE SEQUENCE [LARGE SCALE GENOMIC DNA]</scope>
</reference>
<dbReference type="EMBL" id="MK967393">
    <property type="protein sequence ID" value="QDM57086.1"/>
    <property type="molecule type" value="Genomic_DNA"/>
</dbReference>
<name>A0A515MK90_9CAUD</name>
<evidence type="ECO:0000256" key="1">
    <source>
        <dbReference type="SAM" id="Phobius"/>
    </source>
</evidence>
<keyword evidence="1" id="KW-0472">Membrane</keyword>
<sequence>MSILTPSAWEGISTVTMVIIFALLMGLALKQGWLVLGPAHRELLRVKDDVIAAKDDAITHERGRSQEDQRIIATQASTIAEQRVAGELTAHIIQAIREATGNAGAA</sequence>
<accession>A0A515MK90</accession>
<protein>
    <submittedName>
        <fullName evidence="2">Uncharacterized protein</fullName>
    </submittedName>
</protein>
<keyword evidence="1" id="KW-0812">Transmembrane</keyword>
<gene>
    <name evidence="2" type="primary">23</name>
    <name evidence="2" type="ORF">SEA_WHACK_23</name>
</gene>
<dbReference type="RefSeq" id="YP_009848413.1">
    <property type="nucleotide sequence ID" value="NC_048784.1"/>
</dbReference>
<organism evidence="2 3">
    <name type="scientific">Rhodococcus phage Whack</name>
    <dbReference type="NCBI Taxonomy" id="2591132"/>
    <lineage>
        <taxon>Viruses</taxon>
        <taxon>Duplodnaviria</taxon>
        <taxon>Heunggongvirae</taxon>
        <taxon>Uroviricota</taxon>
        <taxon>Caudoviricetes</taxon>
        <taxon>Whackvirus</taxon>
        <taxon>Whackvirus whack</taxon>
    </lineage>
</organism>
<evidence type="ECO:0000313" key="3">
    <source>
        <dbReference type="Proteomes" id="UP000319882"/>
    </source>
</evidence>
<dbReference type="KEGG" id="vg:55618834"/>
<proteinExistence type="predicted"/>
<feature type="transmembrane region" description="Helical" evidence="1">
    <location>
        <begin position="12"/>
        <end position="36"/>
    </location>
</feature>
<dbReference type="Proteomes" id="UP000319882">
    <property type="component" value="Segment"/>
</dbReference>